<dbReference type="SUPFAM" id="SSF88659">
    <property type="entry name" value="Sigma3 and sigma4 domains of RNA polymerase sigma factors"/>
    <property type="match status" value="1"/>
</dbReference>
<dbReference type="CDD" id="cd06171">
    <property type="entry name" value="Sigma70_r4"/>
    <property type="match status" value="1"/>
</dbReference>
<dbReference type="InterPro" id="IPR036388">
    <property type="entry name" value="WH-like_DNA-bd_sf"/>
</dbReference>
<organism evidence="2 3">
    <name type="scientific">Candidatus Campbellbacteria bacterium RIFCSPHIGHO2_12_FULL_35_10</name>
    <dbReference type="NCBI Taxonomy" id="1797578"/>
    <lineage>
        <taxon>Bacteria</taxon>
        <taxon>Candidatus Campbelliibacteriota</taxon>
    </lineage>
</organism>
<evidence type="ECO:0000313" key="3">
    <source>
        <dbReference type="Proteomes" id="UP000185891"/>
    </source>
</evidence>
<dbReference type="EMBL" id="MFAA01000027">
    <property type="protein sequence ID" value="OGD68643.1"/>
    <property type="molecule type" value="Genomic_DNA"/>
</dbReference>
<dbReference type="PANTHER" id="PTHR30603:SF60">
    <property type="entry name" value="RNA POLYMERASE SIGMA FACTOR RPOD"/>
    <property type="match status" value="1"/>
</dbReference>
<name>A0A1F5EMN7_9BACT</name>
<sequence length="341" mass="39247">MAKIKIKPEKVTKKFLAVLPERSFDVITRRYGLGDTGERVTLESIGRDYGITRERVRQIENNALKNIRKSGVFSTEKPVFDQLKELVDSMGGIVAEEDLLNYLDGDDATKNHIHFLLVLGDPFFKEKEDSKYRARWYTDAQSAQVVHETLEKLVDAISENDLYPEEEMVSIFTDKAGNLHAKIDKEIIMRWLRISKLVDKNHFNEWGLANSNNVNAKGIRDYAYLSIRQHGSPMHFREVAKSIENTFGKKAHVATCHNELIKDPRFVLVGRGLYALSEWGYASGVVRDVIMNILKKEGPLTKEEIIDKVLRERYIKENTVVVNLQNPKHFKRDKVGRYIVV</sequence>
<evidence type="ECO:0000259" key="1">
    <source>
        <dbReference type="Pfam" id="PF04545"/>
    </source>
</evidence>
<dbReference type="Gene3D" id="1.10.10.10">
    <property type="entry name" value="Winged helix-like DNA-binding domain superfamily/Winged helix DNA-binding domain"/>
    <property type="match status" value="1"/>
</dbReference>
<dbReference type="InterPro" id="IPR050239">
    <property type="entry name" value="Sigma-70_RNA_pol_init_factors"/>
</dbReference>
<dbReference type="Pfam" id="PF04545">
    <property type="entry name" value="Sigma70_r4"/>
    <property type="match status" value="1"/>
</dbReference>
<dbReference type="GO" id="GO:0003700">
    <property type="term" value="F:DNA-binding transcription factor activity"/>
    <property type="evidence" value="ECO:0007669"/>
    <property type="project" value="InterPro"/>
</dbReference>
<dbReference type="InterPro" id="IPR007630">
    <property type="entry name" value="RNA_pol_sigma70_r4"/>
</dbReference>
<reference evidence="2 3" key="1">
    <citation type="journal article" date="2016" name="Nat. Commun.">
        <title>Thousands of microbial genomes shed light on interconnected biogeochemical processes in an aquifer system.</title>
        <authorList>
            <person name="Anantharaman K."/>
            <person name="Brown C.T."/>
            <person name="Hug L.A."/>
            <person name="Sharon I."/>
            <person name="Castelle C.J."/>
            <person name="Probst A.J."/>
            <person name="Thomas B.C."/>
            <person name="Singh A."/>
            <person name="Wilkins M.J."/>
            <person name="Karaoz U."/>
            <person name="Brodie E.L."/>
            <person name="Williams K.H."/>
            <person name="Hubbard S.S."/>
            <person name="Banfield J.F."/>
        </authorList>
    </citation>
    <scope>NUCLEOTIDE SEQUENCE [LARGE SCALE GENOMIC DNA]</scope>
</reference>
<accession>A0A1F5EMN7</accession>
<evidence type="ECO:0000313" key="2">
    <source>
        <dbReference type="EMBL" id="OGD68643.1"/>
    </source>
</evidence>
<dbReference type="InterPro" id="IPR038087">
    <property type="entry name" value="RNAP_delta_N_dom_sf"/>
</dbReference>
<dbReference type="PANTHER" id="PTHR30603">
    <property type="entry name" value="RNA POLYMERASE SIGMA FACTOR RPO"/>
    <property type="match status" value="1"/>
</dbReference>
<dbReference type="InterPro" id="IPR000943">
    <property type="entry name" value="RNA_pol_sigma70"/>
</dbReference>
<comment type="caution">
    <text evidence="2">The sequence shown here is derived from an EMBL/GenBank/DDBJ whole genome shotgun (WGS) entry which is preliminary data.</text>
</comment>
<gene>
    <name evidence="2" type="ORF">A3E89_00815</name>
</gene>
<protein>
    <recommendedName>
        <fullName evidence="1">RNA polymerase sigma-70 region 4 domain-containing protein</fullName>
    </recommendedName>
</protein>
<dbReference type="Proteomes" id="UP000185891">
    <property type="component" value="Unassembled WGS sequence"/>
</dbReference>
<dbReference type="Gene3D" id="1.10.10.1250">
    <property type="entry name" value="RNA polymerase, subunit delta, N-terminal domain"/>
    <property type="match status" value="1"/>
</dbReference>
<dbReference type="GO" id="GO:0006352">
    <property type="term" value="P:DNA-templated transcription initiation"/>
    <property type="evidence" value="ECO:0007669"/>
    <property type="project" value="InterPro"/>
</dbReference>
<dbReference type="AlphaFoldDB" id="A0A1F5EMN7"/>
<dbReference type="InterPro" id="IPR013324">
    <property type="entry name" value="RNA_pol_sigma_r3/r4-like"/>
</dbReference>
<feature type="domain" description="RNA polymerase sigma-70 region 4" evidence="1">
    <location>
        <begin position="16"/>
        <end position="69"/>
    </location>
</feature>
<dbReference type="PRINTS" id="PR00046">
    <property type="entry name" value="SIGMA70FCT"/>
</dbReference>
<proteinExistence type="predicted"/>